<keyword evidence="4" id="KW-1133">Transmembrane helix</keyword>
<dbReference type="Pfam" id="PF00990">
    <property type="entry name" value="GGDEF"/>
    <property type="match status" value="1"/>
</dbReference>
<dbReference type="SUPFAM" id="SSF158472">
    <property type="entry name" value="HAMP domain-like"/>
    <property type="match status" value="1"/>
</dbReference>
<feature type="transmembrane region" description="Helical" evidence="4">
    <location>
        <begin position="36"/>
        <end position="57"/>
    </location>
</feature>
<name>A0A9X2MW63_9BACL</name>
<evidence type="ECO:0000256" key="3">
    <source>
        <dbReference type="ARBA" id="ARBA00023136"/>
    </source>
</evidence>
<dbReference type="InterPro" id="IPR043128">
    <property type="entry name" value="Rev_trsase/Diguanyl_cyclase"/>
</dbReference>
<dbReference type="Gene3D" id="3.30.450.40">
    <property type="match status" value="1"/>
</dbReference>
<dbReference type="FunFam" id="3.30.70.270:FF:000001">
    <property type="entry name" value="Diguanylate cyclase domain protein"/>
    <property type="match status" value="1"/>
</dbReference>
<dbReference type="SUPFAM" id="SSF55073">
    <property type="entry name" value="Nucleotide cyclase"/>
    <property type="match status" value="1"/>
</dbReference>
<organism evidence="7 8">
    <name type="scientific">Paenibacillus soyae</name>
    <dbReference type="NCBI Taxonomy" id="2969249"/>
    <lineage>
        <taxon>Bacteria</taxon>
        <taxon>Bacillati</taxon>
        <taxon>Bacillota</taxon>
        <taxon>Bacilli</taxon>
        <taxon>Bacillales</taxon>
        <taxon>Paenibacillaceae</taxon>
        <taxon>Paenibacillus</taxon>
    </lineage>
</organism>
<evidence type="ECO:0000256" key="2">
    <source>
        <dbReference type="ARBA" id="ARBA00022475"/>
    </source>
</evidence>
<dbReference type="Proteomes" id="UP001141950">
    <property type="component" value="Unassembled WGS sequence"/>
</dbReference>
<sequence length="729" mass="81015">MGYRGVRRSLVHLKQDFLLVFRLIVKSRNSLSRKIFIYYMVSSTVIVLLFGAVSSAFSRDSVIDRILDSSQQTVIETGKRMELLLEGYRSVTAQVVSDPELQALMKRESTIMLGNEELARKIKSKLAGYAATDDLMRIELFAAGDKTQEDWYAAVSEGRGKAVWLNASKTGYLPDKMMRSPVFAIARMFNERGTANPLGLLLVEVNTHDINKELTNVRFDGEMFIINSEGMIMFAADPTRIEEVVHGELFEQMKASMSATSGSARGIFIDGEEQLFVYHSLPASDWTLIGYEPLTDITKEAGEIWLFTAAMVAFSLLLTGLLGILVIRRFGAPLHKLSKVMNQSRSGDLSVRADVTSDDEIGEVGRSLNKMMDDIQALMKESEQAVALRIALKVKEEQRMIGETLRQFTAELSSTLELDEVLSRIPSMVSELAGVQNVCVWGYAEGADGILLPVARMMEWREESDSLEGIRLPKQHVIELLPTPITPGELIRIEPNEADSTIATLLQTSGCSECELSMIPFGNREELKGILTLSGSLTEYQRTLLALFAAQINSAVMNALLYRQMRTMATIDALTGVNNRRSIFAEGERFCERIKERGMEDFSVILFDVDHFKRINDEVGHPAGDEALRRIARCTLTKVGERGQVGRYGGEEFAVLLPDTGRAEALLIAEEIRQEVEHLFIAYNGTRIAVTVSLGVATADPETASFGDLLSAADQLLYRAKREGRNRVG</sequence>
<dbReference type="PANTHER" id="PTHR45138:SF9">
    <property type="entry name" value="DIGUANYLATE CYCLASE DGCM-RELATED"/>
    <property type="match status" value="1"/>
</dbReference>
<dbReference type="InterPro" id="IPR050469">
    <property type="entry name" value="Diguanylate_Cyclase"/>
</dbReference>
<dbReference type="SMART" id="SM00304">
    <property type="entry name" value="HAMP"/>
    <property type="match status" value="1"/>
</dbReference>
<dbReference type="GO" id="GO:0007165">
    <property type="term" value="P:signal transduction"/>
    <property type="evidence" value="ECO:0007669"/>
    <property type="project" value="InterPro"/>
</dbReference>
<dbReference type="GO" id="GO:0005886">
    <property type="term" value="C:plasma membrane"/>
    <property type="evidence" value="ECO:0007669"/>
    <property type="project" value="UniProtKB-SubCell"/>
</dbReference>
<keyword evidence="2" id="KW-1003">Cell membrane</keyword>
<dbReference type="EMBL" id="JANIPJ010000028">
    <property type="protein sequence ID" value="MCR2807550.1"/>
    <property type="molecule type" value="Genomic_DNA"/>
</dbReference>
<evidence type="ECO:0000259" key="6">
    <source>
        <dbReference type="PROSITE" id="PS50887"/>
    </source>
</evidence>
<dbReference type="InterPro" id="IPR029787">
    <property type="entry name" value="Nucleotide_cyclase"/>
</dbReference>
<dbReference type="CDD" id="cd01949">
    <property type="entry name" value="GGDEF"/>
    <property type="match status" value="1"/>
</dbReference>
<dbReference type="Gene3D" id="3.30.70.270">
    <property type="match status" value="1"/>
</dbReference>
<keyword evidence="7" id="KW-0808">Transferase</keyword>
<dbReference type="PANTHER" id="PTHR45138">
    <property type="entry name" value="REGULATORY COMPONENTS OF SENSORY TRANSDUCTION SYSTEM"/>
    <property type="match status" value="1"/>
</dbReference>
<reference evidence="7" key="1">
    <citation type="submission" date="2022-08" db="EMBL/GenBank/DDBJ databases">
        <title>The genomic sequence of strain Paenibacillus sp. SCIV0701.</title>
        <authorList>
            <person name="Zhao H."/>
        </authorList>
    </citation>
    <scope>NUCLEOTIDE SEQUENCE</scope>
    <source>
        <strain evidence="7">SCIV0701</strain>
    </source>
</reference>
<evidence type="ECO:0000313" key="7">
    <source>
        <dbReference type="EMBL" id="MCR2807550.1"/>
    </source>
</evidence>
<dbReference type="GO" id="GO:1902201">
    <property type="term" value="P:negative regulation of bacterial-type flagellum-dependent cell motility"/>
    <property type="evidence" value="ECO:0007669"/>
    <property type="project" value="TreeGrafter"/>
</dbReference>
<dbReference type="AlphaFoldDB" id="A0A9X2MW63"/>
<dbReference type="NCBIfam" id="TIGR00254">
    <property type="entry name" value="GGDEF"/>
    <property type="match status" value="1"/>
</dbReference>
<dbReference type="Pfam" id="PF00672">
    <property type="entry name" value="HAMP"/>
    <property type="match status" value="1"/>
</dbReference>
<dbReference type="RefSeq" id="WP_257452117.1">
    <property type="nucleotide sequence ID" value="NZ_JANIPJ010000028.1"/>
</dbReference>
<keyword evidence="4" id="KW-0812">Transmembrane</keyword>
<dbReference type="PROSITE" id="PS50887">
    <property type="entry name" value="GGDEF"/>
    <property type="match status" value="1"/>
</dbReference>
<proteinExistence type="predicted"/>
<protein>
    <submittedName>
        <fullName evidence="7">Diguanylate cyclase</fullName>
        <ecNumber evidence="7">2.7.7.65</ecNumber>
    </submittedName>
</protein>
<keyword evidence="8" id="KW-1185">Reference proteome</keyword>
<evidence type="ECO:0000259" key="5">
    <source>
        <dbReference type="PROSITE" id="PS50885"/>
    </source>
</evidence>
<dbReference type="Gene3D" id="6.10.340.10">
    <property type="match status" value="1"/>
</dbReference>
<feature type="domain" description="GGDEF" evidence="6">
    <location>
        <begin position="600"/>
        <end position="729"/>
    </location>
</feature>
<dbReference type="InterPro" id="IPR029016">
    <property type="entry name" value="GAF-like_dom_sf"/>
</dbReference>
<keyword evidence="3 4" id="KW-0472">Membrane</keyword>
<dbReference type="SMART" id="SM00267">
    <property type="entry name" value="GGDEF"/>
    <property type="match status" value="1"/>
</dbReference>
<gene>
    <name evidence="7" type="ORF">NQZ67_27040</name>
</gene>
<comment type="caution">
    <text evidence="7">The sequence shown here is derived from an EMBL/GenBank/DDBJ whole genome shotgun (WGS) entry which is preliminary data.</text>
</comment>
<evidence type="ECO:0000313" key="8">
    <source>
        <dbReference type="Proteomes" id="UP001141950"/>
    </source>
</evidence>
<dbReference type="EC" id="2.7.7.65" evidence="7"/>
<dbReference type="CDD" id="cd06225">
    <property type="entry name" value="HAMP"/>
    <property type="match status" value="1"/>
</dbReference>
<keyword evidence="7" id="KW-0548">Nucleotidyltransferase</keyword>
<dbReference type="GO" id="GO:0052621">
    <property type="term" value="F:diguanylate cyclase activity"/>
    <property type="evidence" value="ECO:0007669"/>
    <property type="project" value="UniProtKB-EC"/>
</dbReference>
<dbReference type="Gene3D" id="3.30.450.20">
    <property type="entry name" value="PAS domain"/>
    <property type="match status" value="1"/>
</dbReference>
<comment type="subcellular location">
    <subcellularLocation>
        <location evidence="1">Cell membrane</location>
    </subcellularLocation>
</comment>
<accession>A0A9X2MW63</accession>
<evidence type="ECO:0000256" key="4">
    <source>
        <dbReference type="SAM" id="Phobius"/>
    </source>
</evidence>
<feature type="transmembrane region" description="Helical" evidence="4">
    <location>
        <begin position="304"/>
        <end position="327"/>
    </location>
</feature>
<dbReference type="GO" id="GO:0043709">
    <property type="term" value="P:cell adhesion involved in single-species biofilm formation"/>
    <property type="evidence" value="ECO:0007669"/>
    <property type="project" value="TreeGrafter"/>
</dbReference>
<feature type="domain" description="HAMP" evidence="5">
    <location>
        <begin position="328"/>
        <end position="380"/>
    </location>
</feature>
<dbReference type="PROSITE" id="PS50885">
    <property type="entry name" value="HAMP"/>
    <property type="match status" value="1"/>
</dbReference>
<dbReference type="InterPro" id="IPR000160">
    <property type="entry name" value="GGDEF_dom"/>
</dbReference>
<evidence type="ECO:0000256" key="1">
    <source>
        <dbReference type="ARBA" id="ARBA00004236"/>
    </source>
</evidence>
<dbReference type="InterPro" id="IPR003660">
    <property type="entry name" value="HAMP_dom"/>
</dbReference>
<dbReference type="SUPFAM" id="SSF55781">
    <property type="entry name" value="GAF domain-like"/>
    <property type="match status" value="1"/>
</dbReference>